<dbReference type="AlphaFoldDB" id="A0A401UMX1"/>
<name>A0A401UMX1_9CLOT</name>
<proteinExistence type="predicted"/>
<keyword evidence="2" id="KW-1185">Reference proteome</keyword>
<protein>
    <submittedName>
        <fullName evidence="1">Uncharacterized protein</fullName>
    </submittedName>
</protein>
<evidence type="ECO:0000313" key="1">
    <source>
        <dbReference type="EMBL" id="GCD10872.1"/>
    </source>
</evidence>
<dbReference type="OrthoDB" id="9940962at2"/>
<organism evidence="1 2">
    <name type="scientific">Clostridium tagluense</name>
    <dbReference type="NCBI Taxonomy" id="360422"/>
    <lineage>
        <taxon>Bacteria</taxon>
        <taxon>Bacillati</taxon>
        <taxon>Bacillota</taxon>
        <taxon>Clostridia</taxon>
        <taxon>Eubacteriales</taxon>
        <taxon>Clostridiaceae</taxon>
        <taxon>Clostridium</taxon>
    </lineage>
</organism>
<accession>A0A401UMX1</accession>
<evidence type="ECO:0000313" key="2">
    <source>
        <dbReference type="Proteomes" id="UP000287872"/>
    </source>
</evidence>
<dbReference type="GeneID" id="77241187"/>
<sequence>MKRTIVCKQCDNNKVTFEKIQQQLYIKCSKCGNTIMQTVHLESWDKNVANTYKLRISIEDDSLMEADLIETQGNKIAFQTLSKEQTKIRLMYVKEYEYIRQLGEDE</sequence>
<gene>
    <name evidence="1" type="ORF">Ctaglu_24950</name>
</gene>
<comment type="caution">
    <text evidence="1">The sequence shown here is derived from an EMBL/GenBank/DDBJ whole genome shotgun (WGS) entry which is preliminary data.</text>
</comment>
<dbReference type="Proteomes" id="UP000287872">
    <property type="component" value="Unassembled WGS sequence"/>
</dbReference>
<reference evidence="1 2" key="1">
    <citation type="submission" date="2018-11" db="EMBL/GenBank/DDBJ databases">
        <title>Genome sequencing and assembly of Clostridium tagluense strain A121.</title>
        <authorList>
            <person name="Murakami T."/>
            <person name="Segawa T."/>
            <person name="Shcherbakova V.A."/>
            <person name="Mori H."/>
            <person name="Yoshimura Y."/>
        </authorList>
    </citation>
    <scope>NUCLEOTIDE SEQUENCE [LARGE SCALE GENOMIC DNA]</scope>
    <source>
        <strain evidence="1 2">A121</strain>
    </source>
</reference>
<dbReference type="EMBL" id="BHYK01000013">
    <property type="protein sequence ID" value="GCD10872.1"/>
    <property type="molecule type" value="Genomic_DNA"/>
</dbReference>
<dbReference type="RefSeq" id="WP_125002167.1">
    <property type="nucleotide sequence ID" value="NZ_BHYK01000013.1"/>
</dbReference>